<dbReference type="GO" id="GO:0016020">
    <property type="term" value="C:membrane"/>
    <property type="evidence" value="ECO:0007669"/>
    <property type="project" value="UniProtKB-SubCell"/>
</dbReference>
<dbReference type="Pfam" id="PF02210">
    <property type="entry name" value="Laminin_G_2"/>
    <property type="match status" value="2"/>
</dbReference>
<name>A0A1B0DIX0_PHLPP</name>
<feature type="domain" description="Laminin G" evidence="3">
    <location>
        <begin position="74"/>
        <end position="248"/>
    </location>
</feature>
<dbReference type="InterPro" id="IPR050372">
    <property type="entry name" value="Neurexin-related_CASP"/>
</dbReference>
<dbReference type="SMART" id="SM00282">
    <property type="entry name" value="LamG"/>
    <property type="match status" value="2"/>
</dbReference>
<evidence type="ECO:0000256" key="2">
    <source>
        <dbReference type="SAM" id="MobiDB-lite"/>
    </source>
</evidence>
<evidence type="ECO:0000313" key="4">
    <source>
        <dbReference type="EnsemblMetazoa" id="PPAI008107-PA"/>
    </source>
</evidence>
<dbReference type="PROSITE" id="PS50025">
    <property type="entry name" value="LAM_G_DOMAIN"/>
    <property type="match status" value="2"/>
</dbReference>
<feature type="domain" description="Laminin G" evidence="3">
    <location>
        <begin position="252"/>
        <end position="388"/>
    </location>
</feature>
<evidence type="ECO:0000256" key="1">
    <source>
        <dbReference type="PROSITE-ProRule" id="PRU00122"/>
    </source>
</evidence>
<keyword evidence="5" id="KW-1185">Reference proteome</keyword>
<evidence type="ECO:0000313" key="5">
    <source>
        <dbReference type="Proteomes" id="UP000092462"/>
    </source>
</evidence>
<dbReference type="PANTHER" id="PTHR15036:SF85">
    <property type="entry name" value="SP2353, ISOFORM A"/>
    <property type="match status" value="1"/>
</dbReference>
<dbReference type="CDD" id="cd00110">
    <property type="entry name" value="LamG"/>
    <property type="match status" value="2"/>
</dbReference>
<proteinExistence type="predicted"/>
<dbReference type="SUPFAM" id="SSF49899">
    <property type="entry name" value="Concanavalin A-like lectins/glucanases"/>
    <property type="match status" value="2"/>
</dbReference>
<comment type="caution">
    <text evidence="1">Lacks conserved residue(s) required for the propagation of feature annotation.</text>
</comment>
<feature type="compositionally biased region" description="Low complexity" evidence="2">
    <location>
        <begin position="28"/>
        <end position="43"/>
    </location>
</feature>
<organism evidence="4 5">
    <name type="scientific">Phlebotomus papatasi</name>
    <name type="common">Sandfly</name>
    <dbReference type="NCBI Taxonomy" id="29031"/>
    <lineage>
        <taxon>Eukaryota</taxon>
        <taxon>Metazoa</taxon>
        <taxon>Ecdysozoa</taxon>
        <taxon>Arthropoda</taxon>
        <taxon>Hexapoda</taxon>
        <taxon>Insecta</taxon>
        <taxon>Pterygota</taxon>
        <taxon>Neoptera</taxon>
        <taxon>Endopterygota</taxon>
        <taxon>Diptera</taxon>
        <taxon>Nematocera</taxon>
        <taxon>Psychodoidea</taxon>
        <taxon>Psychodidae</taxon>
        <taxon>Phlebotomus</taxon>
        <taxon>Phlebotomus</taxon>
    </lineage>
</organism>
<dbReference type="EMBL" id="AJVK01063253">
    <property type="status" value="NOT_ANNOTATED_CDS"/>
    <property type="molecule type" value="Genomic_DNA"/>
</dbReference>
<dbReference type="PANTHER" id="PTHR15036">
    <property type="entry name" value="PIKACHURIN-LIKE PROTEIN"/>
    <property type="match status" value="1"/>
</dbReference>
<dbReference type="Gene3D" id="2.60.120.200">
    <property type="match status" value="2"/>
</dbReference>
<reference evidence="4" key="1">
    <citation type="submission" date="2022-08" db="UniProtKB">
        <authorList>
            <consortium name="EnsemblMetazoa"/>
        </authorList>
    </citation>
    <scope>IDENTIFICATION</scope>
    <source>
        <strain evidence="4">Israel</strain>
    </source>
</reference>
<dbReference type="AlphaFoldDB" id="A0A1B0DIX0"/>
<dbReference type="InterPro" id="IPR001791">
    <property type="entry name" value="Laminin_G"/>
</dbReference>
<dbReference type="InterPro" id="IPR013320">
    <property type="entry name" value="ConA-like_dom_sf"/>
</dbReference>
<feature type="region of interest" description="Disordered" evidence="2">
    <location>
        <begin position="1"/>
        <end position="61"/>
    </location>
</feature>
<feature type="compositionally biased region" description="Basic and acidic residues" evidence="2">
    <location>
        <begin position="1"/>
        <end position="16"/>
    </location>
</feature>
<evidence type="ECO:0000259" key="3">
    <source>
        <dbReference type="PROSITE" id="PS50025"/>
    </source>
</evidence>
<dbReference type="VEuPathDB" id="VectorBase:PPAPM1_008916"/>
<protein>
    <recommendedName>
        <fullName evidence="3">Laminin G domain-containing protein</fullName>
    </recommendedName>
</protein>
<sequence>MNEVVHEHEREKEPVTRPEMPSAHVETTPKPTTTTTTTTTTQRPYRRPETPKPPPQTECRLPAEPVWDVDFEAGYRFGTGLNTRLEYLQMPIKPKRAYDFSLQFKTPDPDGVLFYAADSRHTDFIALYLQKGRLHHVFKGGANMVNMSSQYEYHNNEWHTVFFSRSHSKGKLIVDDDDISGGEATEQLRAMSVHPPYYLGGLSQQVVEDSYINLKLEKGKYFKGCIRNFQSAGRPVGDAAKLEGVVPCSEQVEQGNFFGGGYVKLRERFRVGSDMTISMDIKPRTQDGLLLSVHGRRAFMIVQLVKGNISFVVDNGDGPFEAVFNPEPNENFCDGEWRTVTVVKSKFVITIKVNKINSKPQIGPTKTPSADTTRPLFLGGHPYLHKVS</sequence>
<dbReference type="VEuPathDB" id="VectorBase:PPAI008107"/>
<accession>A0A1B0DIX0</accession>
<dbReference type="EnsemblMetazoa" id="PPAI008107-RA">
    <property type="protein sequence ID" value="PPAI008107-PA"/>
    <property type="gene ID" value="PPAI008107"/>
</dbReference>
<dbReference type="Proteomes" id="UP000092462">
    <property type="component" value="Unassembled WGS sequence"/>
</dbReference>